<dbReference type="Pfam" id="PF14529">
    <property type="entry name" value="Exo_endo_phos_2"/>
    <property type="match status" value="1"/>
</dbReference>
<name>A0AAV0W8V7_9HEMI</name>
<dbReference type="AlphaFoldDB" id="A0AAV0W8V7"/>
<gene>
    <name evidence="2" type="ORF">MEUPH1_LOCUS8492</name>
</gene>
<accession>A0AAV0W8V7</accession>
<dbReference type="InterPro" id="IPR036691">
    <property type="entry name" value="Endo/exonu/phosph_ase_sf"/>
</dbReference>
<proteinExistence type="predicted"/>
<dbReference type="InterPro" id="IPR000477">
    <property type="entry name" value="RT_dom"/>
</dbReference>
<dbReference type="InterPro" id="IPR043502">
    <property type="entry name" value="DNA/RNA_pol_sf"/>
</dbReference>
<dbReference type="PANTHER" id="PTHR19446">
    <property type="entry name" value="REVERSE TRANSCRIPTASES"/>
    <property type="match status" value="1"/>
</dbReference>
<dbReference type="GO" id="GO:0003824">
    <property type="term" value="F:catalytic activity"/>
    <property type="evidence" value="ECO:0007669"/>
    <property type="project" value="InterPro"/>
</dbReference>
<keyword evidence="3" id="KW-1185">Reference proteome</keyword>
<evidence type="ECO:0000313" key="2">
    <source>
        <dbReference type="EMBL" id="CAI6352222.1"/>
    </source>
</evidence>
<organism evidence="2 3">
    <name type="scientific">Macrosiphum euphorbiae</name>
    <name type="common">potato aphid</name>
    <dbReference type="NCBI Taxonomy" id="13131"/>
    <lineage>
        <taxon>Eukaryota</taxon>
        <taxon>Metazoa</taxon>
        <taxon>Ecdysozoa</taxon>
        <taxon>Arthropoda</taxon>
        <taxon>Hexapoda</taxon>
        <taxon>Insecta</taxon>
        <taxon>Pterygota</taxon>
        <taxon>Neoptera</taxon>
        <taxon>Paraneoptera</taxon>
        <taxon>Hemiptera</taxon>
        <taxon>Sternorrhyncha</taxon>
        <taxon>Aphidomorpha</taxon>
        <taxon>Aphidoidea</taxon>
        <taxon>Aphididae</taxon>
        <taxon>Macrosiphini</taxon>
        <taxon>Macrosiphum</taxon>
    </lineage>
</organism>
<dbReference type="SUPFAM" id="SSF56219">
    <property type="entry name" value="DNase I-like"/>
    <property type="match status" value="1"/>
</dbReference>
<sequence>MGLNFVQVNLNHCRVAQDLVAQFMVEERVDVALLSDPYNVDPPSSAWHVSAGQRKAAIYVANTGVTVANVISDPEFVAVRLNGVQVYSCYASPNRPLEDFQDLLRRLEDSIRTVQQEVPVLVTGDLNARSAAWGDWVENRRGHELSSLVESLNLVTLNEGSTPTFPRGAGSIVDVTFASESLASRANNWRVLESVFNYSDHHYIRYSLARNSESPSPAASNTFCGWDTSDGIDSDSFHCGLLLAEWLDQGIVQDGLDADSEAVTLRSRVTAACNYALPPRRAPRSGKPPVHWWNGEINSLRAECVRAKRCKVRMVARIARLRIRLSADFDNVRAESELTRTNDEFREAKRQLKIAILQSKNKCWKELISAVDGDPFGKPYKLVMRKLRGPPAIASMEMPTLQNVISTLFPSNQISSYRNLPASGPPVPFTADEVNAAVDRARSKNKAPGPDCINSKILAAVHKANQCTLRDLFNKCLHQGIFPSEWKFSRVVLLRKGIKPEGVPSSYRPLCLLNDVGKMLEFLLTRRLEDHITSRGNLSPNQYGFRKNMSTDDAVLKLHNTIVNEVNDGKFCLAISLDIKNAFNTIKWPDIMAALESWDVPSYLYRMFQSYFCGRSGMVSTGSGRMEVEISGGVPQGSVVGPLLWNTTFDSVLRVPLPHGAKLLGFADDTLLVVSSKTVEELEALANNALRLVEDRISNLSLQIAADKTEAVLFTHKYKHGTPNIEVGGKTIPLTKKMTYLGMIIDSSLFFKEHMQSASAKAEMISTQLARIMPNVGGPREDRRRLLSSVVHSVLLYGAPSWAHTLDLIPGNVKLLNKTQRKILLRCTCAYRTVSGVAANVLASTPPADLLARERETEFLWRRGGPNALTKEELRKDTLSKWQARWDSVDADDPGSWTRKLIPDVAIWCSRGFGQVDFHLTQFLSGHGCFGYYLCRFKKVEQPHCVDCNDPLDNAEHAIFKCDRWWRLRIELEAELSVEFTAETATNTMLKSRRHWEAVAKFVHHILSTREKEERERQRGQVAGN</sequence>
<evidence type="ECO:0000313" key="3">
    <source>
        <dbReference type="Proteomes" id="UP001160148"/>
    </source>
</evidence>
<dbReference type="CDD" id="cd09077">
    <property type="entry name" value="R1-I-EN"/>
    <property type="match status" value="1"/>
</dbReference>
<dbReference type="Proteomes" id="UP001160148">
    <property type="component" value="Unassembled WGS sequence"/>
</dbReference>
<feature type="domain" description="Reverse transcriptase" evidence="1">
    <location>
        <begin position="475"/>
        <end position="745"/>
    </location>
</feature>
<dbReference type="GO" id="GO:0071897">
    <property type="term" value="P:DNA biosynthetic process"/>
    <property type="evidence" value="ECO:0007669"/>
    <property type="project" value="UniProtKB-ARBA"/>
</dbReference>
<dbReference type="EMBL" id="CARXXK010000001">
    <property type="protein sequence ID" value="CAI6352222.1"/>
    <property type="molecule type" value="Genomic_DNA"/>
</dbReference>
<dbReference type="SUPFAM" id="SSF56672">
    <property type="entry name" value="DNA/RNA polymerases"/>
    <property type="match status" value="1"/>
</dbReference>
<reference evidence="2 3" key="1">
    <citation type="submission" date="2023-01" db="EMBL/GenBank/DDBJ databases">
        <authorList>
            <person name="Whitehead M."/>
        </authorList>
    </citation>
    <scope>NUCLEOTIDE SEQUENCE [LARGE SCALE GENOMIC DNA]</scope>
</reference>
<dbReference type="Pfam" id="PF00078">
    <property type="entry name" value="RVT_1"/>
    <property type="match status" value="1"/>
</dbReference>
<dbReference type="CDD" id="cd01650">
    <property type="entry name" value="RT_nLTR_like"/>
    <property type="match status" value="1"/>
</dbReference>
<dbReference type="InterPro" id="IPR005135">
    <property type="entry name" value="Endo/exonuclease/phosphatase"/>
</dbReference>
<comment type="caution">
    <text evidence="2">The sequence shown here is derived from an EMBL/GenBank/DDBJ whole genome shotgun (WGS) entry which is preliminary data.</text>
</comment>
<dbReference type="PROSITE" id="PS50878">
    <property type="entry name" value="RT_POL"/>
    <property type="match status" value="1"/>
</dbReference>
<evidence type="ECO:0000259" key="1">
    <source>
        <dbReference type="PROSITE" id="PS50878"/>
    </source>
</evidence>
<protein>
    <recommendedName>
        <fullName evidence="1">Reverse transcriptase domain-containing protein</fullName>
    </recommendedName>
</protein>
<dbReference type="Gene3D" id="3.60.10.10">
    <property type="entry name" value="Endonuclease/exonuclease/phosphatase"/>
    <property type="match status" value="1"/>
</dbReference>